<proteinExistence type="predicted"/>
<evidence type="ECO:0000313" key="1">
    <source>
        <dbReference type="EMBL" id="BBH95998.1"/>
    </source>
</evidence>
<protein>
    <submittedName>
        <fullName evidence="1">Uncharacterized protein</fullName>
    </submittedName>
</protein>
<name>A0A455T945_9CHLR</name>
<organism evidence="1">
    <name type="scientific">Thermogemmatispora argillosa</name>
    <dbReference type="NCBI Taxonomy" id="2045280"/>
    <lineage>
        <taxon>Bacteria</taxon>
        <taxon>Bacillati</taxon>
        <taxon>Chloroflexota</taxon>
        <taxon>Ktedonobacteria</taxon>
        <taxon>Thermogemmatisporales</taxon>
        <taxon>Thermogemmatisporaceae</taxon>
        <taxon>Thermogemmatispora</taxon>
    </lineage>
</organism>
<accession>A0A455T945</accession>
<gene>
    <name evidence="1" type="ORF">KTA_41970</name>
</gene>
<reference evidence="1" key="1">
    <citation type="submission" date="2018-12" db="EMBL/GenBank/DDBJ databases">
        <title>Novel natural products biosynthetic potential of the class Ktedonobacteria.</title>
        <authorList>
            <person name="Zheng Y."/>
            <person name="Saitou A."/>
            <person name="Wang C.M."/>
            <person name="Toyoda A."/>
            <person name="Minakuchi Y."/>
            <person name="Sekiguchi Y."/>
            <person name="Ueda K."/>
            <person name="Takano H."/>
            <person name="Sakai Y."/>
            <person name="Yokota A."/>
            <person name="Yabe S."/>
        </authorList>
    </citation>
    <scope>NUCLEOTIDE SEQUENCE</scope>
    <source>
        <strain evidence="1">A3-2</strain>
    </source>
</reference>
<dbReference type="AlphaFoldDB" id="A0A455T945"/>
<sequence length="188" mass="20945">MSQRERQAGAFIQGLLIEKQCDYDAFYHLTFLLRNNILLPVFSSASRIVGSHGKPGVQLQVGRNYHLLLLIRPRQLKYRSDGESSGTSGRLGLVALALRQIARDARGVSGERVILQHHPVAGRIIDPDWEWERQRYILVETAIGRAVLNRKAAEDDLKGRGGELVAGGLLEWELWRSELLAILDGAGA</sequence>
<dbReference type="EMBL" id="AP019377">
    <property type="protein sequence ID" value="BBH95998.1"/>
    <property type="molecule type" value="Genomic_DNA"/>
</dbReference>